<dbReference type="InParanoid" id="A0A5F8AK03"/>
<evidence type="ECO:0000313" key="2">
    <source>
        <dbReference type="Ensembl" id="ENSMMUP00000078171.1"/>
    </source>
</evidence>
<sequence length="75" mass="8340">MYFLFFFFLRRSLVLSPRLECSGAILAHCKLRLPGSCHSPASASPAAGTTGTRRQAWLIFCIFSRDGVLPFTAWS</sequence>
<organism evidence="2 3">
    <name type="scientific">Macaca mulatta</name>
    <name type="common">Rhesus macaque</name>
    <dbReference type="NCBI Taxonomy" id="9544"/>
    <lineage>
        <taxon>Eukaryota</taxon>
        <taxon>Metazoa</taxon>
        <taxon>Chordata</taxon>
        <taxon>Craniata</taxon>
        <taxon>Vertebrata</taxon>
        <taxon>Euteleostomi</taxon>
        <taxon>Mammalia</taxon>
        <taxon>Eutheria</taxon>
        <taxon>Euarchontoglires</taxon>
        <taxon>Primates</taxon>
        <taxon>Haplorrhini</taxon>
        <taxon>Catarrhini</taxon>
        <taxon>Cercopithecidae</taxon>
        <taxon>Cercopithecinae</taxon>
        <taxon>Macaca</taxon>
    </lineage>
</organism>
<keyword evidence="3" id="KW-1185">Reference proteome</keyword>
<dbReference type="GeneTree" id="ENSGT00940000163505"/>
<reference evidence="2" key="4">
    <citation type="submission" date="2025-09" db="UniProtKB">
        <authorList>
            <consortium name="Ensembl"/>
        </authorList>
    </citation>
    <scope>IDENTIFICATION</scope>
    <source>
        <strain evidence="2">17573</strain>
    </source>
</reference>
<dbReference type="AlphaFoldDB" id="A0A5F8AK03"/>
<reference evidence="2" key="3">
    <citation type="submission" date="2025-08" db="UniProtKB">
        <authorList>
            <consortium name="Ensembl"/>
        </authorList>
    </citation>
    <scope>IDENTIFICATION</scope>
    <source>
        <strain evidence="2">17573</strain>
    </source>
</reference>
<dbReference type="PANTHER" id="PTHR12138">
    <property type="entry name" value="PRIMATE-EXPANDED PROTEIN FAMILY"/>
    <property type="match status" value="1"/>
</dbReference>
<name>A0A5F8AK03_MACMU</name>
<dbReference type="OMA" id="HFSFYFF"/>
<dbReference type="VEuPathDB" id="HostDB:ENSMMUG00000051447"/>
<feature type="chain" id="PRO_5023938397" description="Secreted protein" evidence="1">
    <location>
        <begin position="17"/>
        <end position="75"/>
    </location>
</feature>
<accession>A0A5F8AK03</accession>
<proteinExistence type="predicted"/>
<dbReference type="PANTHER" id="PTHR12138:SF75">
    <property type="entry name" value="SECRETED PROTEIN"/>
    <property type="match status" value="1"/>
</dbReference>
<evidence type="ECO:0008006" key="4">
    <source>
        <dbReference type="Google" id="ProtNLM"/>
    </source>
</evidence>
<dbReference type="Ensembl" id="ENSMMUT00000095864.1">
    <property type="protein sequence ID" value="ENSMMUP00000078171.1"/>
    <property type="gene ID" value="ENSMMUG00000051447.1"/>
</dbReference>
<dbReference type="Proteomes" id="UP000006718">
    <property type="component" value="Chromosome 6"/>
</dbReference>
<dbReference type="STRING" id="9544.ENSMMUP00000078171"/>
<dbReference type="Bgee" id="ENSMMUG00000051447">
    <property type="expression patterns" value="Expressed in spleen and 2 other cell types or tissues"/>
</dbReference>
<reference evidence="2" key="2">
    <citation type="submission" date="2019-01" db="EMBL/GenBank/DDBJ databases">
        <authorList>
            <person name="Graves T."/>
            <person name="Eichler E.E."/>
            <person name="Wilson R.K."/>
        </authorList>
    </citation>
    <scope>NUCLEOTIDE SEQUENCE [LARGE SCALE GENOMIC DNA]</scope>
    <source>
        <strain evidence="2">17573</strain>
    </source>
</reference>
<keyword evidence="1" id="KW-0732">Signal</keyword>
<evidence type="ECO:0000256" key="1">
    <source>
        <dbReference type="SAM" id="SignalP"/>
    </source>
</evidence>
<protein>
    <recommendedName>
        <fullName evidence="4">Secreted protein</fullName>
    </recommendedName>
</protein>
<feature type="signal peptide" evidence="1">
    <location>
        <begin position="1"/>
        <end position="16"/>
    </location>
</feature>
<evidence type="ECO:0000313" key="3">
    <source>
        <dbReference type="Proteomes" id="UP000006718"/>
    </source>
</evidence>
<reference evidence="3" key="1">
    <citation type="journal article" date="2007" name="Science">
        <title>Evolutionary and biomedical insights from the rhesus macaque genome.</title>
        <authorList>
            <person name="Gibbs R.A."/>
            <person name="Rogers J."/>
            <person name="Katze M.G."/>
            <person name="Bumgarner R."/>
            <person name="Weinstock G.M."/>
            <person name="Mardis E.R."/>
            <person name="Remington K.A."/>
            <person name="Strausberg R.L."/>
            <person name="Venter J.C."/>
            <person name="Wilson R.K."/>
            <person name="Batzer M.A."/>
            <person name="Bustamante C.D."/>
            <person name="Eichler E.E."/>
            <person name="Hahn M.W."/>
            <person name="Hardison R.C."/>
            <person name="Makova K.D."/>
            <person name="Miller W."/>
            <person name="Milosavljevic A."/>
            <person name="Palermo R.E."/>
            <person name="Siepel A."/>
            <person name="Sikela J.M."/>
            <person name="Attaway T."/>
            <person name="Bell S."/>
            <person name="Bernard K.E."/>
            <person name="Buhay C.J."/>
            <person name="Chandrabose M.N."/>
            <person name="Dao M."/>
            <person name="Davis C."/>
            <person name="Delehaunty K.D."/>
            <person name="Ding Y."/>
            <person name="Dinh H.H."/>
            <person name="Dugan-Rocha S."/>
            <person name="Fulton L.A."/>
            <person name="Gabisi R.A."/>
            <person name="Garner T.T."/>
            <person name="Godfrey J."/>
            <person name="Hawes A.C."/>
            <person name="Hernandez J."/>
            <person name="Hines S."/>
            <person name="Holder M."/>
            <person name="Hume J."/>
            <person name="Jhangiani S.N."/>
            <person name="Joshi V."/>
            <person name="Khan Z.M."/>
            <person name="Kirkness E.F."/>
            <person name="Cree A."/>
            <person name="Fowler R.G."/>
            <person name="Lee S."/>
            <person name="Lewis L.R."/>
            <person name="Li Z."/>
            <person name="Liu Y.-S."/>
            <person name="Moore S.M."/>
            <person name="Muzny D."/>
            <person name="Nazareth L.V."/>
            <person name="Ngo D.N."/>
            <person name="Okwuonu G.O."/>
            <person name="Pai G."/>
            <person name="Parker D."/>
            <person name="Paul H.A."/>
            <person name="Pfannkoch C."/>
            <person name="Pohl C.S."/>
            <person name="Rogers Y.-H.C."/>
            <person name="Ruiz S.J."/>
            <person name="Sabo A."/>
            <person name="Santibanez J."/>
            <person name="Schneider B.W."/>
            <person name="Smith S.M."/>
            <person name="Sodergren E."/>
            <person name="Svatek A.F."/>
            <person name="Utterback T.R."/>
            <person name="Vattathil S."/>
            <person name="Warren W."/>
            <person name="White C.S."/>
            <person name="Chinwalla A.T."/>
            <person name="Feng Y."/>
            <person name="Halpern A.L."/>
            <person name="Hillier L.W."/>
            <person name="Huang X."/>
            <person name="Minx P."/>
            <person name="Nelson J.O."/>
            <person name="Pepin K.H."/>
            <person name="Qin X."/>
            <person name="Sutton G.G."/>
            <person name="Venter E."/>
            <person name="Walenz B.P."/>
            <person name="Wallis J.W."/>
            <person name="Worley K.C."/>
            <person name="Yang S.-P."/>
            <person name="Jones S.M."/>
            <person name="Marra M.A."/>
            <person name="Rocchi M."/>
            <person name="Schein J.E."/>
            <person name="Baertsch R."/>
            <person name="Clarke L."/>
            <person name="Csuros M."/>
            <person name="Glasscock J."/>
            <person name="Harris R.A."/>
            <person name="Havlak P."/>
            <person name="Jackson A.R."/>
            <person name="Jiang H."/>
            <person name="Liu Y."/>
            <person name="Messina D.N."/>
            <person name="Shen Y."/>
            <person name="Song H.X.-Z."/>
            <person name="Wylie T."/>
            <person name="Zhang L."/>
            <person name="Birney E."/>
            <person name="Han K."/>
            <person name="Konkel M.K."/>
            <person name="Lee J."/>
            <person name="Smit A.F.A."/>
            <person name="Ullmer B."/>
            <person name="Wang H."/>
            <person name="Xing J."/>
            <person name="Burhans R."/>
            <person name="Cheng Z."/>
            <person name="Karro J.E."/>
            <person name="Ma J."/>
            <person name="Raney B."/>
            <person name="She X."/>
            <person name="Cox M.J."/>
            <person name="Demuth J.P."/>
            <person name="Dumas L.J."/>
            <person name="Han S.-G."/>
            <person name="Hopkins J."/>
            <person name="Karimpour-Fard A."/>
            <person name="Kim Y.H."/>
            <person name="Pollack J.R."/>
            <person name="Vinar T."/>
            <person name="Addo-Quaye C."/>
            <person name="Degenhardt J."/>
            <person name="Denby A."/>
            <person name="Hubisz M.J."/>
            <person name="Indap A."/>
            <person name="Kosiol C."/>
            <person name="Lahn B.T."/>
            <person name="Lawson H.A."/>
            <person name="Marklein A."/>
            <person name="Nielsen R."/>
            <person name="Vallender E.J."/>
            <person name="Clark A.G."/>
            <person name="Ferguson B."/>
            <person name="Hernandez R.D."/>
            <person name="Hirani K."/>
            <person name="Kehrer-Sawatzki H."/>
            <person name="Kolb J."/>
            <person name="Patil S."/>
            <person name="Pu L.-L."/>
            <person name="Ren Y."/>
            <person name="Smith D.G."/>
            <person name="Wheeler D.A."/>
            <person name="Schenck I."/>
            <person name="Ball E.V."/>
            <person name="Chen R."/>
            <person name="Cooper D.N."/>
            <person name="Giardine B."/>
            <person name="Hsu F."/>
            <person name="Kent W.J."/>
            <person name="Lesk A."/>
            <person name="Nelson D.L."/>
            <person name="O'brien W.E."/>
            <person name="Pruefer K."/>
            <person name="Stenson P.D."/>
            <person name="Wallace J.C."/>
            <person name="Ke H."/>
            <person name="Liu X.-M."/>
            <person name="Wang P."/>
            <person name="Xiang A.P."/>
            <person name="Yang F."/>
            <person name="Barber G.P."/>
            <person name="Haussler D."/>
            <person name="Karolchik D."/>
            <person name="Kern A.D."/>
            <person name="Kuhn R.M."/>
            <person name="Smith K.E."/>
            <person name="Zwieg A.S."/>
        </authorList>
    </citation>
    <scope>NUCLEOTIDE SEQUENCE [LARGE SCALE GENOMIC DNA]</scope>
    <source>
        <strain evidence="3">17573</strain>
    </source>
</reference>